<dbReference type="Proteomes" id="UP001155820">
    <property type="component" value="Unassembled WGS sequence"/>
</dbReference>
<dbReference type="EMBL" id="JABRWM010000006">
    <property type="protein sequence ID" value="NRF21660.1"/>
    <property type="molecule type" value="Genomic_DNA"/>
</dbReference>
<name>A0AA44EN91_9HYPH</name>
<dbReference type="AlphaFoldDB" id="A0AA44EN91"/>
<gene>
    <name evidence="2" type="ORF">FOB26_21630</name>
</gene>
<keyword evidence="3" id="KW-1185">Reference proteome</keyword>
<accession>A0AA44EN91</accession>
<feature type="compositionally biased region" description="Polar residues" evidence="1">
    <location>
        <begin position="185"/>
        <end position="198"/>
    </location>
</feature>
<reference evidence="2" key="1">
    <citation type="submission" date="2019-07" db="EMBL/GenBank/DDBJ databases">
        <title>FDA dAtabase for Regulatory Grade micrObial Sequences (FDA-ARGOS): Supporting development and validation of Infectious Disease Dx tests.</title>
        <authorList>
            <person name="Bachman M."/>
            <person name="Young C."/>
            <person name="Tallon L."/>
            <person name="Sadzewicz L."/>
            <person name="Vavikolanu K."/>
            <person name="Mehta A."/>
            <person name="Aluvathingal J."/>
            <person name="Nadendla S."/>
            <person name="Nandy P."/>
            <person name="Geyer C."/>
            <person name="Yan Y."/>
            <person name="Sichtig H."/>
        </authorList>
    </citation>
    <scope>NUCLEOTIDE SEQUENCE</scope>
    <source>
        <strain evidence="2">FDAARGOS_618</strain>
    </source>
</reference>
<feature type="region of interest" description="Disordered" evidence="1">
    <location>
        <begin position="151"/>
        <end position="217"/>
    </location>
</feature>
<protein>
    <submittedName>
        <fullName evidence="2">Uncharacterized protein</fullName>
    </submittedName>
</protein>
<proteinExistence type="predicted"/>
<evidence type="ECO:0000256" key="1">
    <source>
        <dbReference type="SAM" id="MobiDB-lite"/>
    </source>
</evidence>
<sequence length="254" mass="28296">MSHYRKIDVRVWNDARFMSLTMEGKLAWFMLLTHPMMTALGAIRATPDGLAAELCLGSEAYREAFREALQDIIDKGMADFDPKANLIALPNFLKYNKPESPNVVKAWANAAEMLPECDLKDLTIQRSVRYAEALGKSFKEAVQKAFPKASGKAFPKASPIQRAEKQRAESSDLNSAYEKEEDSTEGTYTQEETMSRETMFTPYPRPPSAAAAREQLIGKGVPQSELDECVRLIMGDNFSPYDLEGVLARARSAA</sequence>
<evidence type="ECO:0000313" key="2">
    <source>
        <dbReference type="EMBL" id="NRF21660.1"/>
    </source>
</evidence>
<organism evidence="2 3">
    <name type="scientific">Agrobacterium pusense</name>
    <dbReference type="NCBI Taxonomy" id="648995"/>
    <lineage>
        <taxon>Bacteria</taxon>
        <taxon>Pseudomonadati</taxon>
        <taxon>Pseudomonadota</taxon>
        <taxon>Alphaproteobacteria</taxon>
        <taxon>Hyphomicrobiales</taxon>
        <taxon>Rhizobiaceae</taxon>
        <taxon>Rhizobium/Agrobacterium group</taxon>
        <taxon>Agrobacterium</taxon>
    </lineage>
</organism>
<dbReference type="RefSeq" id="WP_172874100.1">
    <property type="nucleotide sequence ID" value="NZ_JABRWL010000006.1"/>
</dbReference>
<comment type="caution">
    <text evidence="2">The sequence shown here is derived from an EMBL/GenBank/DDBJ whole genome shotgun (WGS) entry which is preliminary data.</text>
</comment>
<evidence type="ECO:0000313" key="3">
    <source>
        <dbReference type="Proteomes" id="UP001155820"/>
    </source>
</evidence>